<dbReference type="Pfam" id="PF04773">
    <property type="entry name" value="FecR"/>
    <property type="match status" value="1"/>
</dbReference>
<dbReference type="Gene3D" id="2.60.120.1440">
    <property type="match status" value="1"/>
</dbReference>
<evidence type="ECO:0000313" key="2">
    <source>
        <dbReference type="EMBL" id="QPJ64150.1"/>
    </source>
</evidence>
<accession>A0A7T0C095</accession>
<name>A0A7T0C095_9BACT</name>
<reference evidence="3" key="1">
    <citation type="submission" date="2020-02" db="EMBL/GenBank/DDBJ databases">
        <title>Genomic and physiological characterization of two novel Nitrospinaceae genera.</title>
        <authorList>
            <person name="Mueller A.J."/>
            <person name="Jung M.-Y."/>
            <person name="Strachan C.R."/>
            <person name="Herbold C.W."/>
            <person name="Kirkegaard R.H."/>
            <person name="Daims H."/>
        </authorList>
    </citation>
    <scope>NUCLEOTIDE SEQUENCE [LARGE SCALE GENOMIC DNA]</scope>
</reference>
<evidence type="ECO:0000259" key="1">
    <source>
        <dbReference type="Pfam" id="PF04773"/>
    </source>
</evidence>
<dbReference type="PANTHER" id="PTHR38731">
    <property type="entry name" value="LIPL45-RELATED LIPOPROTEIN-RELATED"/>
    <property type="match status" value="1"/>
</dbReference>
<feature type="domain" description="FecR protein" evidence="1">
    <location>
        <begin position="121"/>
        <end position="215"/>
    </location>
</feature>
<dbReference type="PANTHER" id="PTHR38731:SF1">
    <property type="entry name" value="FECR PROTEIN DOMAIN-CONTAINING PROTEIN"/>
    <property type="match status" value="1"/>
</dbReference>
<dbReference type="KEGG" id="nva:G3M78_01520"/>
<gene>
    <name evidence="2" type="ORF">G3M78_01520</name>
</gene>
<dbReference type="AlphaFoldDB" id="A0A7T0C095"/>
<protein>
    <submittedName>
        <fullName evidence="2">FecR domain-containing protein</fullName>
    </submittedName>
</protein>
<evidence type="ECO:0000313" key="3">
    <source>
        <dbReference type="Proteomes" id="UP000594464"/>
    </source>
</evidence>
<feature type="non-terminal residue" evidence="2">
    <location>
        <position position="542"/>
    </location>
</feature>
<sequence>MFAQSQPSNPLLPKNHKSLGAKELYEQTSQILSKRGVSVLKDKDPEAPMTDLEFVRLAYALTGESREKSLFEQKKFLKDKGVIASADIGLTTGLDGKANQSHQGDENEYSAKLAAPVFLNDKIKTHDKSNIAFTFDDKSTLELGKDAVVKISKHVYNPDKGIRQTVVNVASGMVRFIVTTNTNKGSNFKVVTPTATAGVLGTEFVVIVKPDGQTQFLGIESKIETANLLPDGSEGKKVIVAAGQMRTLDKSGFASEVSKVPTGMIQSLVAQTTTKNKITETKKVSRTQATTVAQNQALTEVASLNLNETASNTTGGAVATTTTTVSNTTTAVTDKVESTVTNTVDKVGETTDKLLKTADNLVGGVGETTDKLLKTADKLLGSVDGVTGKLTGTTDKLLGSVDGVTGKLTGTTDKLLGSVDGVTGKLTGTTDKLLGSADGVTGKLTGTTDKLLGSADGVTGKLTGTTDKLLGSVSGATGKLDQVTGKVGNVTAGLTGGLGAATGKTGNVTAGLTDSAALLGDTGNVTAGLTDSAALLGDTGNI</sequence>
<proteinExistence type="predicted"/>
<dbReference type="Proteomes" id="UP000594464">
    <property type="component" value="Chromosome"/>
</dbReference>
<dbReference type="InterPro" id="IPR006860">
    <property type="entry name" value="FecR"/>
</dbReference>
<organism evidence="2 3">
    <name type="scientific">Candidatus Nitrohelix vancouverensis</name>
    <dbReference type="NCBI Taxonomy" id="2705534"/>
    <lineage>
        <taxon>Bacteria</taxon>
        <taxon>Pseudomonadati</taxon>
        <taxon>Nitrospinota/Tectimicrobiota group</taxon>
        <taxon>Nitrospinota</taxon>
        <taxon>Nitrospinia</taxon>
        <taxon>Nitrospinales</taxon>
        <taxon>Nitrospinaceae</taxon>
        <taxon>Candidatus Nitrohelix</taxon>
    </lineage>
</organism>
<dbReference type="EMBL" id="CP048620">
    <property type="protein sequence ID" value="QPJ64150.1"/>
    <property type="molecule type" value="Genomic_DNA"/>
</dbReference>